<feature type="domain" description="AB hydrolase-1" evidence="2">
    <location>
        <begin position="44"/>
        <end position="270"/>
    </location>
</feature>
<proteinExistence type="predicted"/>
<evidence type="ECO:0000313" key="3">
    <source>
        <dbReference type="EMBL" id="MBO2444998.1"/>
    </source>
</evidence>
<gene>
    <name evidence="3" type="ORF">J4557_46600</name>
</gene>
<feature type="signal peptide" evidence="1">
    <location>
        <begin position="1"/>
        <end position="27"/>
    </location>
</feature>
<organism evidence="3 4">
    <name type="scientific">Actinomadura nitritigenes</name>
    <dbReference type="NCBI Taxonomy" id="134602"/>
    <lineage>
        <taxon>Bacteria</taxon>
        <taxon>Bacillati</taxon>
        <taxon>Actinomycetota</taxon>
        <taxon>Actinomycetes</taxon>
        <taxon>Streptosporangiales</taxon>
        <taxon>Thermomonosporaceae</taxon>
        <taxon>Actinomadura</taxon>
    </lineage>
</organism>
<evidence type="ECO:0000259" key="2">
    <source>
        <dbReference type="Pfam" id="PF12697"/>
    </source>
</evidence>
<dbReference type="GO" id="GO:0016787">
    <property type="term" value="F:hydrolase activity"/>
    <property type="evidence" value="ECO:0007669"/>
    <property type="project" value="UniProtKB-KW"/>
</dbReference>
<keyword evidence="4" id="KW-1185">Reference proteome</keyword>
<dbReference type="PANTHER" id="PTHR37017:SF11">
    <property type="entry name" value="ESTERASE_LIPASE_THIOESTERASE DOMAIN-CONTAINING PROTEIN"/>
    <property type="match status" value="1"/>
</dbReference>
<sequence>MSKIAKSSWAVAVATAAGALVLTLAGAASSAQPSHRPTALKPTIVLVHGAWADGSSWAAVTQKLQAKGFTVDVAPNPLRGVADDSRSVKDYLATIPGPIVLVGHSYGGMVITNAATGNPNVKELVYIDAFIPQRNDTVLGLTTAKPGSVLAVADPSTVFNTVPLQDADGKVAAVDLYVKPSLFPGYFAGGVPTRKAAVLAAGQRPLAYSVLTEASPGVPAWQTIPSWSLIGTGDRVIPPAEQEIMAARAGAHVVKVKAPHLSMVSNPSAVTGLIRRAAVHS</sequence>
<accession>A0ABS3RHB2</accession>
<dbReference type="Pfam" id="PF12697">
    <property type="entry name" value="Abhydrolase_6"/>
    <property type="match status" value="1"/>
</dbReference>
<comment type="caution">
    <text evidence="3">The sequence shown here is derived from an EMBL/GenBank/DDBJ whole genome shotgun (WGS) entry which is preliminary data.</text>
</comment>
<dbReference type="Gene3D" id="3.40.50.1820">
    <property type="entry name" value="alpha/beta hydrolase"/>
    <property type="match status" value="1"/>
</dbReference>
<keyword evidence="3" id="KW-0378">Hydrolase</keyword>
<name>A0ABS3RHB2_9ACTN</name>
<protein>
    <submittedName>
        <fullName evidence="3">Alpha/beta hydrolase</fullName>
    </submittedName>
</protein>
<dbReference type="PANTHER" id="PTHR37017">
    <property type="entry name" value="AB HYDROLASE-1 DOMAIN-CONTAINING PROTEIN-RELATED"/>
    <property type="match status" value="1"/>
</dbReference>
<keyword evidence="1" id="KW-0732">Signal</keyword>
<feature type="chain" id="PRO_5046503074" evidence="1">
    <location>
        <begin position="28"/>
        <end position="281"/>
    </location>
</feature>
<reference evidence="3 4" key="1">
    <citation type="submission" date="2021-03" db="EMBL/GenBank/DDBJ databases">
        <authorList>
            <person name="Kanchanasin P."/>
            <person name="Saeng-In P."/>
            <person name="Phongsopitanun W."/>
            <person name="Yuki M."/>
            <person name="Kudo T."/>
            <person name="Ohkuma M."/>
            <person name="Tanasupawat S."/>
        </authorList>
    </citation>
    <scope>NUCLEOTIDE SEQUENCE [LARGE SCALE GENOMIC DNA]</scope>
    <source>
        <strain evidence="3 4">L46</strain>
    </source>
</reference>
<dbReference type="InterPro" id="IPR029058">
    <property type="entry name" value="AB_hydrolase_fold"/>
</dbReference>
<dbReference type="SUPFAM" id="SSF53474">
    <property type="entry name" value="alpha/beta-Hydrolases"/>
    <property type="match status" value="1"/>
</dbReference>
<dbReference type="EMBL" id="JAGEOK010000057">
    <property type="protein sequence ID" value="MBO2444998.1"/>
    <property type="molecule type" value="Genomic_DNA"/>
</dbReference>
<dbReference type="Proteomes" id="UP000666915">
    <property type="component" value="Unassembled WGS sequence"/>
</dbReference>
<evidence type="ECO:0000313" key="4">
    <source>
        <dbReference type="Proteomes" id="UP000666915"/>
    </source>
</evidence>
<dbReference type="InterPro" id="IPR000073">
    <property type="entry name" value="AB_hydrolase_1"/>
</dbReference>
<evidence type="ECO:0000256" key="1">
    <source>
        <dbReference type="SAM" id="SignalP"/>
    </source>
</evidence>
<dbReference type="InterPro" id="IPR052897">
    <property type="entry name" value="Sec-Metab_Biosynth_Hydrolase"/>
</dbReference>